<keyword evidence="10" id="KW-1185">Reference proteome</keyword>
<feature type="compositionally biased region" description="Basic residues" evidence="8">
    <location>
        <begin position="218"/>
        <end position="227"/>
    </location>
</feature>
<keyword evidence="5 7" id="KW-0687">Ribonucleoprotein</keyword>
<dbReference type="EnsemblMetazoa" id="G10232.3">
    <property type="protein sequence ID" value="G10232.3:cds"/>
    <property type="gene ID" value="G10232"/>
</dbReference>
<feature type="compositionally biased region" description="Basic and acidic residues" evidence="8">
    <location>
        <begin position="252"/>
        <end position="261"/>
    </location>
</feature>
<comment type="subcellular location">
    <subcellularLocation>
        <location evidence="1 7">Nucleus</location>
        <location evidence="1 7">Nucleolus</location>
    </subcellularLocation>
</comment>
<dbReference type="PANTHER" id="PTHR17039:SF0">
    <property type="entry name" value="U3 SMALL NUCLEOLAR RIBONUCLEOPROTEIN PROTEIN MPP10"/>
    <property type="match status" value="1"/>
</dbReference>
<dbReference type="Proteomes" id="UP000005408">
    <property type="component" value="Unassembled WGS sequence"/>
</dbReference>
<feature type="compositionally biased region" description="Acidic residues" evidence="8">
    <location>
        <begin position="367"/>
        <end position="376"/>
    </location>
</feature>
<reference evidence="9" key="1">
    <citation type="submission" date="2022-08" db="UniProtKB">
        <authorList>
            <consortium name="EnsemblMetazoa"/>
        </authorList>
    </citation>
    <scope>IDENTIFICATION</scope>
    <source>
        <strain evidence="9">05x7-T-G4-1.051#20</strain>
    </source>
</reference>
<dbReference type="OMA" id="HFAEDFG"/>
<dbReference type="OrthoDB" id="445326at2759"/>
<keyword evidence="3 7" id="KW-0698">rRNA processing</keyword>
<dbReference type="GO" id="GO:0005732">
    <property type="term" value="C:sno(s)RNA-containing ribonucleoprotein complex"/>
    <property type="evidence" value="ECO:0007669"/>
    <property type="project" value="UniProtKB-UniRule"/>
</dbReference>
<dbReference type="GO" id="GO:0006364">
    <property type="term" value="P:rRNA processing"/>
    <property type="evidence" value="ECO:0007669"/>
    <property type="project" value="UniProtKB-KW"/>
</dbReference>
<evidence type="ECO:0000256" key="3">
    <source>
        <dbReference type="ARBA" id="ARBA00022552"/>
    </source>
</evidence>
<comment type="similarity">
    <text evidence="6 7">Belongs to the MPP10 family.</text>
</comment>
<dbReference type="PIRSF" id="PIRSF017300">
    <property type="entry name" value="snoRNP_Mpp10"/>
    <property type="match status" value="1"/>
</dbReference>
<proteinExistence type="inferred from homology"/>
<feature type="compositionally biased region" description="Basic and acidic residues" evidence="8">
    <location>
        <begin position="638"/>
        <end position="651"/>
    </location>
</feature>
<protein>
    <recommendedName>
        <fullName evidence="7">U3 small nucleolar ribonucleoprotein protein MPP10</fullName>
    </recommendedName>
</protein>
<feature type="region of interest" description="Disordered" evidence="8">
    <location>
        <begin position="247"/>
        <end position="420"/>
    </location>
</feature>
<evidence type="ECO:0000256" key="8">
    <source>
        <dbReference type="SAM" id="MobiDB-lite"/>
    </source>
</evidence>
<keyword evidence="2 7" id="KW-0690">Ribosome biogenesis</keyword>
<dbReference type="GO" id="GO:0034457">
    <property type="term" value="C:Mpp10 complex"/>
    <property type="evidence" value="ECO:0007669"/>
    <property type="project" value="UniProtKB-UniRule"/>
</dbReference>
<evidence type="ECO:0000256" key="6">
    <source>
        <dbReference type="ARBA" id="ARBA00029455"/>
    </source>
</evidence>
<dbReference type="Pfam" id="PF04006">
    <property type="entry name" value="Mpp10"/>
    <property type="match status" value="1"/>
</dbReference>
<evidence type="ECO:0000256" key="4">
    <source>
        <dbReference type="ARBA" id="ARBA00023242"/>
    </source>
</evidence>
<dbReference type="GO" id="GO:0032040">
    <property type="term" value="C:small-subunit processome"/>
    <property type="evidence" value="ECO:0007669"/>
    <property type="project" value="TreeGrafter"/>
</dbReference>
<evidence type="ECO:0000256" key="7">
    <source>
        <dbReference type="PIRNR" id="PIRNR017300"/>
    </source>
</evidence>
<feature type="compositionally biased region" description="Basic residues" evidence="8">
    <location>
        <begin position="604"/>
        <end position="624"/>
    </location>
</feature>
<evidence type="ECO:0000313" key="9">
    <source>
        <dbReference type="EnsemblMetazoa" id="G10232.3:cds"/>
    </source>
</evidence>
<keyword evidence="4 7" id="KW-0539">Nucleus</keyword>
<feature type="compositionally biased region" description="Polar residues" evidence="8">
    <location>
        <begin position="668"/>
        <end position="688"/>
    </location>
</feature>
<sequence length="711" mass="81627">MAAHIENLMSKVLLDFSECSSKPEEFLNVQQQYFPKFKRITKSVYDTSQSEDLIGQPLSESALPELIVENFDDEQIWQQIELQNDGVIESLLTQISSVVTAKDNLRLRTKQSGAVGPSDKKVKFQKKVLENDDSDETDDTDIEVEKIKSRLVDDEIEENVDSDDSGKIVYKGNNVLDIESDDDSENDLKFPSLKPPPQDDEGSDSDDENVIKKELSRSKGKGSKKKQAPSVVDDKFFKLADMEAFLEQEDAREEKRIRGEESESDEEDVDMFMDIPSDEEGGESGRKLRYEDFFDPPEDEGKSRKQKKKVKHQKSSSNEEEDDKKMFDEEVMEEDEGVEDDDSVDEDSEDGEEEGRAIRGSRRDLLESDSEGEDPDVVLGRKPQEKSTFEKQQEKLREKISKMEEANLSEKPWQLSGEIGATDRPENSLLEEHLMYDQTVKLAPVITEETTQSLESIIRQRIKDRAYDDVERKVKPKDNPYEYKKRIVLDQEKSKISLGEVYEQEYLKKQKEEEEEKTDPQHEEIKKMMQSLFIKLDALSNFQYTPKPAAPEVKIVTNLPSIMMEEVAPVTHGDGTLLAPEEVKDKRRGELKGKTEQTETDKKSQRRMKKAEKRKRIREKKKRQALVEKLNPGLGNKYSKERALKELEKSSKSGSGVTMLKDEKNSTKQKLSSSKSFFTQLQEDAQSQIKKRKTDATTQKSVQKSAKLYKL</sequence>
<feature type="compositionally biased region" description="Basic residues" evidence="8">
    <location>
        <begin position="304"/>
        <end position="314"/>
    </location>
</feature>
<dbReference type="AlphaFoldDB" id="A0A8W8HM53"/>
<feature type="compositionally biased region" description="Basic and acidic residues" evidence="8">
    <location>
        <begin position="283"/>
        <end position="292"/>
    </location>
</feature>
<feature type="compositionally biased region" description="Basic and acidic residues" evidence="8">
    <location>
        <begin position="382"/>
        <end position="405"/>
    </location>
</feature>
<dbReference type="InterPro" id="IPR012173">
    <property type="entry name" value="Mpp10"/>
</dbReference>
<feature type="compositionally biased region" description="Basic and acidic residues" evidence="8">
    <location>
        <begin position="354"/>
        <end position="366"/>
    </location>
</feature>
<feature type="compositionally biased region" description="Acidic residues" evidence="8">
    <location>
        <begin position="262"/>
        <end position="282"/>
    </location>
</feature>
<comment type="function">
    <text evidence="7">Involved in nucleolar processing of pre-18S ribosomal RNA.</text>
</comment>
<feature type="compositionally biased region" description="Acidic residues" evidence="8">
    <location>
        <begin position="329"/>
        <end position="353"/>
    </location>
</feature>
<name>A0A8W8HM53_MAGGI</name>
<feature type="region of interest" description="Disordered" evidence="8">
    <location>
        <begin position="177"/>
        <end position="233"/>
    </location>
</feature>
<evidence type="ECO:0000256" key="1">
    <source>
        <dbReference type="ARBA" id="ARBA00004604"/>
    </source>
</evidence>
<dbReference type="PANTHER" id="PTHR17039">
    <property type="entry name" value="U3 SMALL NUCLEOLAR RIBONUCLEOPROTEIN PROTEIN MPP10"/>
    <property type="match status" value="1"/>
</dbReference>
<evidence type="ECO:0000256" key="2">
    <source>
        <dbReference type="ARBA" id="ARBA00022517"/>
    </source>
</evidence>
<organism evidence="9 10">
    <name type="scientific">Magallana gigas</name>
    <name type="common">Pacific oyster</name>
    <name type="synonym">Crassostrea gigas</name>
    <dbReference type="NCBI Taxonomy" id="29159"/>
    <lineage>
        <taxon>Eukaryota</taxon>
        <taxon>Metazoa</taxon>
        <taxon>Spiralia</taxon>
        <taxon>Lophotrochozoa</taxon>
        <taxon>Mollusca</taxon>
        <taxon>Bivalvia</taxon>
        <taxon>Autobranchia</taxon>
        <taxon>Pteriomorphia</taxon>
        <taxon>Ostreida</taxon>
        <taxon>Ostreoidea</taxon>
        <taxon>Ostreidae</taxon>
        <taxon>Magallana</taxon>
    </lineage>
</organism>
<evidence type="ECO:0000313" key="10">
    <source>
        <dbReference type="Proteomes" id="UP000005408"/>
    </source>
</evidence>
<feature type="compositionally biased region" description="Basic and acidic residues" evidence="8">
    <location>
        <begin position="581"/>
        <end position="603"/>
    </location>
</feature>
<feature type="compositionally biased region" description="Acidic residues" evidence="8">
    <location>
        <begin position="198"/>
        <end position="208"/>
    </location>
</feature>
<feature type="region of interest" description="Disordered" evidence="8">
    <location>
        <begin position="567"/>
        <end position="711"/>
    </location>
</feature>
<evidence type="ECO:0000256" key="5">
    <source>
        <dbReference type="ARBA" id="ARBA00023274"/>
    </source>
</evidence>
<accession>A0A8W8HM53</accession>